<dbReference type="Pfam" id="PF13614">
    <property type="entry name" value="AAA_31"/>
    <property type="match status" value="1"/>
</dbReference>
<gene>
    <name evidence="2" type="ORF">SAMN04489719_2296</name>
</gene>
<dbReference type="SUPFAM" id="SSF52540">
    <property type="entry name" value="P-loop containing nucleoside triphosphate hydrolases"/>
    <property type="match status" value="1"/>
</dbReference>
<dbReference type="PANTHER" id="PTHR43384:SF13">
    <property type="entry name" value="SLR0110 PROTEIN"/>
    <property type="match status" value="1"/>
</dbReference>
<feature type="domain" description="AAA" evidence="1">
    <location>
        <begin position="141"/>
        <end position="273"/>
    </location>
</feature>
<evidence type="ECO:0000313" key="2">
    <source>
        <dbReference type="EMBL" id="SDS42769.1"/>
    </source>
</evidence>
<dbReference type="GO" id="GO:0009898">
    <property type="term" value="C:cytoplasmic side of plasma membrane"/>
    <property type="evidence" value="ECO:0007669"/>
    <property type="project" value="TreeGrafter"/>
</dbReference>
<accession>A0A1H1S684</accession>
<organism evidence="2 3">
    <name type="scientific">Agrococcus carbonis</name>
    <dbReference type="NCBI Taxonomy" id="684552"/>
    <lineage>
        <taxon>Bacteria</taxon>
        <taxon>Bacillati</taxon>
        <taxon>Actinomycetota</taxon>
        <taxon>Actinomycetes</taxon>
        <taxon>Micrococcales</taxon>
        <taxon>Microbacteriaceae</taxon>
        <taxon>Agrococcus</taxon>
    </lineage>
</organism>
<dbReference type="Gene3D" id="3.40.50.2300">
    <property type="match status" value="1"/>
</dbReference>
<dbReference type="RefSeq" id="WP_092667126.1">
    <property type="nucleotide sequence ID" value="NZ_LT629734.1"/>
</dbReference>
<evidence type="ECO:0000313" key="3">
    <source>
        <dbReference type="Proteomes" id="UP000199649"/>
    </source>
</evidence>
<dbReference type="GO" id="GO:0005524">
    <property type="term" value="F:ATP binding"/>
    <property type="evidence" value="ECO:0007669"/>
    <property type="project" value="TreeGrafter"/>
</dbReference>
<protein>
    <submittedName>
        <fullName evidence="2">Pilus assembly protein CpaE</fullName>
    </submittedName>
</protein>
<dbReference type="OrthoDB" id="3448281at2"/>
<dbReference type="EMBL" id="LT629734">
    <property type="protein sequence ID" value="SDS42769.1"/>
    <property type="molecule type" value="Genomic_DNA"/>
</dbReference>
<dbReference type="GO" id="GO:0005829">
    <property type="term" value="C:cytosol"/>
    <property type="evidence" value="ECO:0007669"/>
    <property type="project" value="TreeGrafter"/>
</dbReference>
<dbReference type="SUPFAM" id="SSF52172">
    <property type="entry name" value="CheY-like"/>
    <property type="match status" value="1"/>
</dbReference>
<keyword evidence="3" id="KW-1185">Reference proteome</keyword>
<dbReference type="InterPro" id="IPR025669">
    <property type="entry name" value="AAA_dom"/>
</dbReference>
<dbReference type="GO" id="GO:0016887">
    <property type="term" value="F:ATP hydrolysis activity"/>
    <property type="evidence" value="ECO:0007669"/>
    <property type="project" value="TreeGrafter"/>
</dbReference>
<dbReference type="Proteomes" id="UP000199649">
    <property type="component" value="Chromosome I"/>
</dbReference>
<name>A0A1H1S684_9MICO</name>
<sequence>MSNVLLTSDSADLRSKVLEAAEGRCIALPGHTLPSEPADLLAQLQHESLPDVIVIDASRAAEPALALAARLDAYLPGTAVMLLGDPRELAMPAMRAGVRDVLAPEVDVAALRAALERAASAAIARRAPSDPSSPGGRAPARVISVLSPKGGAGKTTVATNLAIGLAELVPGGVVLVDLDLQFGDVATALAMEPEFTLDAIVQGPALRDPIALKTQLAQHSSGLYVIAAPEDPAAAEAVDAGQVGSLVGMLASQFRFVVLDTAAGLEPRTLSALDHTTDPVMLTTFDVPGVRGLRKEIATLRELGMLPGSRQVLLNFADPKGGLSVADVEATIRSAVDITIPFSRAVTHSLNTGEPLLMQRPGDPVAKQLRKLLAAYVAPPTGRGRKGRR</sequence>
<dbReference type="InterPro" id="IPR050625">
    <property type="entry name" value="ParA/MinD_ATPase"/>
</dbReference>
<dbReference type="InterPro" id="IPR027417">
    <property type="entry name" value="P-loop_NTPase"/>
</dbReference>
<dbReference type="AlphaFoldDB" id="A0A1H1S684"/>
<evidence type="ECO:0000259" key="1">
    <source>
        <dbReference type="Pfam" id="PF13614"/>
    </source>
</evidence>
<dbReference type="STRING" id="684552.SAMN04489719_2296"/>
<proteinExistence type="predicted"/>
<dbReference type="InterPro" id="IPR011006">
    <property type="entry name" value="CheY-like_superfamily"/>
</dbReference>
<dbReference type="GO" id="GO:0051782">
    <property type="term" value="P:negative regulation of cell division"/>
    <property type="evidence" value="ECO:0007669"/>
    <property type="project" value="TreeGrafter"/>
</dbReference>
<reference evidence="3" key="1">
    <citation type="submission" date="2016-10" db="EMBL/GenBank/DDBJ databases">
        <authorList>
            <person name="Varghese N."/>
            <person name="Submissions S."/>
        </authorList>
    </citation>
    <scope>NUCLEOTIDE SEQUENCE [LARGE SCALE GENOMIC DNA]</scope>
    <source>
        <strain evidence="3">DSM 22965</strain>
    </source>
</reference>
<dbReference type="PANTHER" id="PTHR43384">
    <property type="entry name" value="SEPTUM SITE-DETERMINING PROTEIN MIND HOMOLOG, CHLOROPLASTIC-RELATED"/>
    <property type="match status" value="1"/>
</dbReference>
<dbReference type="Gene3D" id="3.40.50.300">
    <property type="entry name" value="P-loop containing nucleotide triphosphate hydrolases"/>
    <property type="match status" value="1"/>
</dbReference>